<dbReference type="EMBL" id="CP069127">
    <property type="protein sequence ID" value="QRG67761.1"/>
    <property type="molecule type" value="Genomic_DNA"/>
</dbReference>
<evidence type="ECO:0000313" key="1">
    <source>
        <dbReference type="EMBL" id="QRG67761.1"/>
    </source>
</evidence>
<keyword evidence="2" id="KW-1185">Reference proteome</keyword>
<sequence length="93" mass="10365">MFEQYQTDMEGHLKLADMRLSSFLQTMQAEVDNLAANKLLYQEKTDDASIHALFSQFVRLSDMIGNVHFVAVNTPADSTMTSSGIGIPTIPRI</sequence>
<name>A0ABX7FR16_BRECH</name>
<organism evidence="1 2">
    <name type="scientific">Brevibacillus choshinensis</name>
    <dbReference type="NCBI Taxonomy" id="54911"/>
    <lineage>
        <taxon>Bacteria</taxon>
        <taxon>Bacillati</taxon>
        <taxon>Bacillota</taxon>
        <taxon>Bacilli</taxon>
        <taxon>Bacillales</taxon>
        <taxon>Paenibacillaceae</taxon>
        <taxon>Brevibacillus</taxon>
    </lineage>
</organism>
<protein>
    <recommendedName>
        <fullName evidence="3">LXG domain-containing protein</fullName>
    </recommendedName>
</protein>
<evidence type="ECO:0000313" key="2">
    <source>
        <dbReference type="Proteomes" id="UP000596248"/>
    </source>
</evidence>
<proteinExistence type="predicted"/>
<gene>
    <name evidence="1" type="ORF">JNE38_00520</name>
</gene>
<dbReference type="RefSeq" id="WP_203354807.1">
    <property type="nucleotide sequence ID" value="NZ_CP069127.1"/>
</dbReference>
<reference evidence="1 2" key="1">
    <citation type="submission" date="2021-01" db="EMBL/GenBank/DDBJ databases">
        <title>Identification of strong promoters based on the transcriptome of Brevibacillus choshinensis.</title>
        <authorList>
            <person name="Yao D."/>
            <person name="Zhang K."/>
            <person name="Wu J."/>
        </authorList>
    </citation>
    <scope>NUCLEOTIDE SEQUENCE [LARGE SCALE GENOMIC DNA]</scope>
    <source>
        <strain evidence="1 2">HPD31-SP3</strain>
    </source>
</reference>
<dbReference type="Proteomes" id="UP000596248">
    <property type="component" value="Chromosome"/>
</dbReference>
<evidence type="ECO:0008006" key="3">
    <source>
        <dbReference type="Google" id="ProtNLM"/>
    </source>
</evidence>
<accession>A0ABX7FR16</accession>